<organism evidence="3 4">
    <name type="scientific">Candidatus Portnoybacteria bacterium RBG_19FT_COMBO_36_7</name>
    <dbReference type="NCBI Taxonomy" id="1801992"/>
    <lineage>
        <taxon>Bacteria</taxon>
        <taxon>Candidatus Portnoyibacteriota</taxon>
    </lineage>
</organism>
<proteinExistence type="predicted"/>
<feature type="transmembrane region" description="Helical" evidence="1">
    <location>
        <begin position="142"/>
        <end position="160"/>
    </location>
</feature>
<dbReference type="Proteomes" id="UP000179099">
    <property type="component" value="Unassembled WGS sequence"/>
</dbReference>
<keyword evidence="1" id="KW-0812">Transmembrane</keyword>
<feature type="domain" description="CAAX prenyl protease 2/Lysostaphin resistance protein A-like" evidence="2">
    <location>
        <begin position="125"/>
        <end position="241"/>
    </location>
</feature>
<dbReference type="GO" id="GO:0004175">
    <property type="term" value="F:endopeptidase activity"/>
    <property type="evidence" value="ECO:0007669"/>
    <property type="project" value="UniProtKB-ARBA"/>
</dbReference>
<gene>
    <name evidence="3" type="ORF">A2Y98_02135</name>
</gene>
<feature type="transmembrane region" description="Helical" evidence="1">
    <location>
        <begin position="90"/>
        <end position="108"/>
    </location>
</feature>
<comment type="caution">
    <text evidence="3">The sequence shown here is derived from an EMBL/GenBank/DDBJ whole genome shotgun (WGS) entry which is preliminary data.</text>
</comment>
<evidence type="ECO:0000313" key="3">
    <source>
        <dbReference type="EMBL" id="OGZ34579.1"/>
    </source>
</evidence>
<evidence type="ECO:0000259" key="2">
    <source>
        <dbReference type="Pfam" id="PF02517"/>
    </source>
</evidence>
<dbReference type="InterPro" id="IPR003675">
    <property type="entry name" value="Rce1/LyrA-like_dom"/>
</dbReference>
<keyword evidence="1" id="KW-1133">Transmembrane helix</keyword>
<keyword evidence="1" id="KW-0472">Membrane</keyword>
<dbReference type="AlphaFoldDB" id="A0A1G2F934"/>
<evidence type="ECO:0000313" key="4">
    <source>
        <dbReference type="Proteomes" id="UP000179099"/>
    </source>
</evidence>
<dbReference type="EMBL" id="MHMW01000006">
    <property type="protein sequence ID" value="OGZ34579.1"/>
    <property type="molecule type" value="Genomic_DNA"/>
</dbReference>
<name>A0A1G2F934_9BACT</name>
<feature type="transmembrane region" description="Helical" evidence="1">
    <location>
        <begin position="51"/>
        <end position="70"/>
    </location>
</feature>
<feature type="transmembrane region" description="Helical" evidence="1">
    <location>
        <begin position="12"/>
        <end position="31"/>
    </location>
</feature>
<feature type="transmembrane region" description="Helical" evidence="1">
    <location>
        <begin position="201"/>
        <end position="220"/>
    </location>
</feature>
<reference evidence="3 4" key="1">
    <citation type="journal article" date="2016" name="Nat. Commun.">
        <title>Thousands of microbial genomes shed light on interconnected biogeochemical processes in an aquifer system.</title>
        <authorList>
            <person name="Anantharaman K."/>
            <person name="Brown C.T."/>
            <person name="Hug L.A."/>
            <person name="Sharon I."/>
            <person name="Castelle C.J."/>
            <person name="Probst A.J."/>
            <person name="Thomas B.C."/>
            <person name="Singh A."/>
            <person name="Wilkins M.J."/>
            <person name="Karaoz U."/>
            <person name="Brodie E.L."/>
            <person name="Williams K.H."/>
            <person name="Hubbard S.S."/>
            <person name="Banfield J.F."/>
        </authorList>
    </citation>
    <scope>NUCLEOTIDE SEQUENCE [LARGE SCALE GENOMIC DNA]</scope>
</reference>
<evidence type="ECO:0000256" key="1">
    <source>
        <dbReference type="SAM" id="Phobius"/>
    </source>
</evidence>
<feature type="transmembrane region" description="Helical" evidence="1">
    <location>
        <begin position="172"/>
        <end position="195"/>
    </location>
</feature>
<protein>
    <recommendedName>
        <fullName evidence="2">CAAX prenyl protease 2/Lysostaphin resistance protein A-like domain-containing protein</fullName>
    </recommendedName>
</protein>
<accession>A0A1G2F934</accession>
<sequence>MKEENKKQLKVFAILVFVLAVVAGISIFTPIPSQFDSLQQPLPASKPVLALANFGIMLIIYGLLGLAGYYLSKRLNWHGVFKEKENWRKLFLRPLYIGSFLGLILIIGDKIFSQFHSLGEFPHPAFPFSILASLGAGIGEEILFRLFLLSLWAFILGFIFKRFNKQNIINWAAIILAGLAFGAGHLPGMMFVFGFSTIAEIPAIIIIEIFLLNGLVGIAAGREFIKYGLIAAVGIHFWTDIIWHVINGLF</sequence>
<dbReference type="GO" id="GO:0080120">
    <property type="term" value="P:CAAX-box protein maturation"/>
    <property type="evidence" value="ECO:0007669"/>
    <property type="project" value="UniProtKB-ARBA"/>
</dbReference>
<dbReference type="Pfam" id="PF02517">
    <property type="entry name" value="Rce1-like"/>
    <property type="match status" value="1"/>
</dbReference>
<feature type="transmembrane region" description="Helical" evidence="1">
    <location>
        <begin position="227"/>
        <end position="246"/>
    </location>
</feature>